<accession>A0ABW3J3A8</accession>
<dbReference type="Pfam" id="PF14322">
    <property type="entry name" value="SusD-like_3"/>
    <property type="match status" value="1"/>
</dbReference>
<dbReference type="RefSeq" id="WP_379753134.1">
    <property type="nucleotide sequence ID" value="NZ_JBHSYB010000006.1"/>
</dbReference>
<sequence>MKTIKLTFYFLIALGLSSCEDFLSEIPDNRTQIDSPEKISELLVNAYPPANYMEFTETMTDNVFDSGQRNLTVLYNTQNYNWDVPTRVDFDTPASYWEACYKAIAHANQALAAIKELGDTKQLEPQKGEALLCRAYAHFMLVSLWSKPYNPATAVTDLGIPYVFEPETVLLKKYKRNTVAEVFNFIEKDLEEGLKYVTNEYKHQKFHFNKSAANCFASRFYLIKGEWQKVISVSSELGSNPEGKLRDYQSYLNLTSNLDAAIMKYASKDEATNLLLVSVNSIYSRSFYSNRYQLTGADEDQIFGSQTNVFGKSWLYFTLSYNGAITKFVPKVYEYFKITNANAGIGEPYNTLVLLSNDEFFLNRIEAHIMTNQFDLANAELQYFIGTRTEDYDPSTDIVTEELILDQYPVIADEFTPFYGLTPKQASYIKAVADLRKRDFIHEGLRWFDIRRFDLKITHRFFDAPPNILQKGDKRQVLQIPLNASNQGIEKNPR</sequence>
<dbReference type="SUPFAM" id="SSF48452">
    <property type="entry name" value="TPR-like"/>
    <property type="match status" value="1"/>
</dbReference>
<evidence type="ECO:0000313" key="2">
    <source>
        <dbReference type="EMBL" id="MFD0984380.1"/>
    </source>
</evidence>
<feature type="domain" description="SusD-like N-terminal" evidence="1">
    <location>
        <begin position="21"/>
        <end position="222"/>
    </location>
</feature>
<dbReference type="InterPro" id="IPR011990">
    <property type="entry name" value="TPR-like_helical_dom_sf"/>
</dbReference>
<dbReference type="Gene3D" id="1.25.40.390">
    <property type="match status" value="1"/>
</dbReference>
<organism evidence="2 3">
    <name type="scientific">Flavobacterium myungsuense</name>
    <dbReference type="NCBI Taxonomy" id="651823"/>
    <lineage>
        <taxon>Bacteria</taxon>
        <taxon>Pseudomonadati</taxon>
        <taxon>Bacteroidota</taxon>
        <taxon>Flavobacteriia</taxon>
        <taxon>Flavobacteriales</taxon>
        <taxon>Flavobacteriaceae</taxon>
        <taxon>Flavobacterium</taxon>
    </lineage>
</organism>
<dbReference type="EMBL" id="JBHTIZ010000021">
    <property type="protein sequence ID" value="MFD0984380.1"/>
    <property type="molecule type" value="Genomic_DNA"/>
</dbReference>
<evidence type="ECO:0000313" key="3">
    <source>
        <dbReference type="Proteomes" id="UP001597051"/>
    </source>
</evidence>
<dbReference type="InterPro" id="IPR033985">
    <property type="entry name" value="SusD-like_N"/>
</dbReference>
<keyword evidence="3" id="KW-1185">Reference proteome</keyword>
<reference evidence="3" key="1">
    <citation type="journal article" date="2019" name="Int. J. Syst. Evol. Microbiol.">
        <title>The Global Catalogue of Microorganisms (GCM) 10K type strain sequencing project: providing services to taxonomists for standard genome sequencing and annotation.</title>
        <authorList>
            <consortium name="The Broad Institute Genomics Platform"/>
            <consortium name="The Broad Institute Genome Sequencing Center for Infectious Disease"/>
            <person name="Wu L."/>
            <person name="Ma J."/>
        </authorList>
    </citation>
    <scope>NUCLEOTIDE SEQUENCE [LARGE SCALE GENOMIC DNA]</scope>
    <source>
        <strain evidence="3">CECT 7649</strain>
    </source>
</reference>
<name>A0ABW3J3A8_9FLAO</name>
<protein>
    <submittedName>
        <fullName evidence="2">RagB/SusD family nutrient uptake outer membrane protein</fullName>
    </submittedName>
</protein>
<dbReference type="PROSITE" id="PS51257">
    <property type="entry name" value="PROKAR_LIPOPROTEIN"/>
    <property type="match status" value="1"/>
</dbReference>
<gene>
    <name evidence="2" type="ORF">ACFQ0S_07805</name>
</gene>
<dbReference type="Proteomes" id="UP001597051">
    <property type="component" value="Unassembled WGS sequence"/>
</dbReference>
<comment type="caution">
    <text evidence="2">The sequence shown here is derived from an EMBL/GenBank/DDBJ whole genome shotgun (WGS) entry which is preliminary data.</text>
</comment>
<proteinExistence type="predicted"/>
<evidence type="ECO:0000259" key="1">
    <source>
        <dbReference type="Pfam" id="PF14322"/>
    </source>
</evidence>